<dbReference type="RefSeq" id="WP_223163974.1">
    <property type="nucleotide sequence ID" value="NZ_VTZN01000671.1"/>
</dbReference>
<sequence>WLYDGHNDAINLYDQSLRADPSHSTAVIAWMGYDAPEFEFQNPESAVTDPTKLQQVATPWLARQGGAVLAADVNGLAV</sequence>
<accession>A0A5B1AGV3</accession>
<comment type="caution">
    <text evidence="2">The sequence shown here is derived from an EMBL/GenBank/DDBJ whole genome shotgun (WGS) entry which is preliminary data.</text>
</comment>
<evidence type="ECO:0000313" key="3">
    <source>
        <dbReference type="Proteomes" id="UP000324701"/>
    </source>
</evidence>
<organism evidence="2 3">
    <name type="scientific">Mycobacterium simiae</name>
    <name type="common">Mycobacterium habana</name>
    <dbReference type="NCBI Taxonomy" id="1784"/>
    <lineage>
        <taxon>Bacteria</taxon>
        <taxon>Bacillati</taxon>
        <taxon>Actinomycetota</taxon>
        <taxon>Actinomycetes</taxon>
        <taxon>Mycobacteriales</taxon>
        <taxon>Mycobacteriaceae</taxon>
        <taxon>Mycobacterium</taxon>
        <taxon>Mycobacterium simiae complex</taxon>
    </lineage>
</organism>
<protein>
    <recommendedName>
        <fullName evidence="1">DUF1023 domain-containing protein</fullName>
    </recommendedName>
</protein>
<gene>
    <name evidence="2" type="ORF">F0Q45_27320</name>
</gene>
<dbReference type="InterPro" id="IPR010427">
    <property type="entry name" value="DUF1023"/>
</dbReference>
<dbReference type="Pfam" id="PF06259">
    <property type="entry name" value="Abhydrolase_8"/>
    <property type="match status" value="1"/>
</dbReference>
<reference evidence="2 3" key="1">
    <citation type="submission" date="2019-09" db="EMBL/GenBank/DDBJ databases">
        <title>Report of infection by Mycobacterium simiae a patient suffering from pulmonary tuberculosis.</title>
        <authorList>
            <person name="Mohanty P.S."/>
            <person name="Bansal A.K."/>
            <person name="Singh H."/>
            <person name="Sharma S."/>
            <person name="Patil S.A."/>
            <person name="Upadhaya P."/>
            <person name="Singh P.K."/>
            <person name="Kumar D."/>
            <person name="Kumar S."/>
            <person name="Singh R.K."/>
            <person name="Chaudhary B."/>
        </authorList>
    </citation>
    <scope>NUCLEOTIDE SEQUENCE [LARGE SCALE GENOMIC DNA]</scope>
    <source>
        <strain evidence="2 3">JAL-560-SIM</strain>
    </source>
</reference>
<keyword evidence="3" id="KW-1185">Reference proteome</keyword>
<dbReference type="EMBL" id="VTZN01000671">
    <property type="protein sequence ID" value="KAA1234665.1"/>
    <property type="molecule type" value="Genomic_DNA"/>
</dbReference>
<feature type="non-terminal residue" evidence="2">
    <location>
        <position position="78"/>
    </location>
</feature>
<name>A0A5B1AGV3_MYCSI</name>
<feature type="non-terminal residue" evidence="2">
    <location>
        <position position="1"/>
    </location>
</feature>
<proteinExistence type="predicted"/>
<evidence type="ECO:0000259" key="1">
    <source>
        <dbReference type="Pfam" id="PF06259"/>
    </source>
</evidence>
<dbReference type="Proteomes" id="UP000324701">
    <property type="component" value="Unassembled WGS sequence"/>
</dbReference>
<evidence type="ECO:0000313" key="2">
    <source>
        <dbReference type="EMBL" id="KAA1234665.1"/>
    </source>
</evidence>
<dbReference type="AlphaFoldDB" id="A0A5B1AGV3"/>
<feature type="domain" description="DUF1023" evidence="1">
    <location>
        <begin position="12"/>
        <end position="76"/>
    </location>
</feature>